<accession>W7FFB8</accession>
<name>W7FFB8_PLAF8</name>
<gene>
    <name evidence="1" type="ORF">PFBG_01941</name>
</gene>
<organism evidence="1 2">
    <name type="scientific">Plasmodium falciparum (isolate 7G8)</name>
    <dbReference type="NCBI Taxonomy" id="57266"/>
    <lineage>
        <taxon>Eukaryota</taxon>
        <taxon>Sar</taxon>
        <taxon>Alveolata</taxon>
        <taxon>Apicomplexa</taxon>
        <taxon>Aconoidasida</taxon>
        <taxon>Haemosporida</taxon>
        <taxon>Plasmodiidae</taxon>
        <taxon>Plasmodium</taxon>
        <taxon>Plasmodium (Laverania)</taxon>
    </lineage>
</organism>
<dbReference type="EMBL" id="KE123605">
    <property type="protein sequence ID" value="EUR73591.1"/>
    <property type="molecule type" value="Genomic_DNA"/>
</dbReference>
<dbReference type="Proteomes" id="UP000030688">
    <property type="component" value="Unassembled WGS sequence"/>
</dbReference>
<evidence type="ECO:0000313" key="1">
    <source>
        <dbReference type="EMBL" id="EUR73591.1"/>
    </source>
</evidence>
<reference evidence="2" key="1">
    <citation type="submission" date="2007-11" db="EMBL/GenBank/DDBJ databases">
        <authorList>
            <consortium name="The Broad Institute Genome Sequencing Platform"/>
            <person name="Volkman S.K."/>
            <person name="Daily J.P."/>
            <person name="Sarr O."/>
            <person name="Ndiaye D."/>
            <person name="Ndir O."/>
            <person name="Mboup S."/>
            <person name="Lukens A."/>
            <person name="Stange-Thomann N."/>
            <person name="Mauceli E."/>
            <person name="Gnerre S."/>
            <person name="Jaffe D."/>
            <person name="Zainoun J."/>
            <person name="Wiegand R.C."/>
            <person name="Birren B."/>
            <person name="Galagan J."/>
            <person name="Lander E."/>
            <person name="Wirth D.F."/>
        </authorList>
    </citation>
    <scope>NUCLEOTIDE SEQUENCE [LARGE SCALE GENOMIC DNA]</scope>
    <source>
        <strain evidence="2">7G8</strain>
    </source>
</reference>
<protein>
    <submittedName>
        <fullName evidence="1">Uncharacterized protein</fullName>
    </submittedName>
</protein>
<proteinExistence type="predicted"/>
<evidence type="ECO:0000313" key="2">
    <source>
        <dbReference type="Proteomes" id="UP000030688"/>
    </source>
</evidence>
<reference evidence="1 2" key="2">
    <citation type="submission" date="2013-02" db="EMBL/GenBank/DDBJ databases">
        <title>The Genome Sequence of Plasmodium falciparum 7G8.</title>
        <authorList>
            <consortium name="The Broad Institute Genome Sequencing Platform"/>
            <consortium name="The Broad Institute Genome Sequencing Center for Infectious Disease"/>
            <person name="Neafsey D."/>
            <person name="Cheeseman I."/>
            <person name="Volkman S."/>
            <person name="Adams J."/>
            <person name="Walker B."/>
            <person name="Young S.K."/>
            <person name="Zeng Q."/>
            <person name="Gargeya S."/>
            <person name="Fitzgerald M."/>
            <person name="Haas B."/>
            <person name="Abouelleil A."/>
            <person name="Alvarado L."/>
            <person name="Arachchi H.M."/>
            <person name="Berlin A.M."/>
            <person name="Chapman S.B."/>
            <person name="Dewar J."/>
            <person name="Goldberg J."/>
            <person name="Griggs A."/>
            <person name="Gujja S."/>
            <person name="Hansen M."/>
            <person name="Howarth C."/>
            <person name="Imamovic A."/>
            <person name="Larimer J."/>
            <person name="McCowan C."/>
            <person name="Murphy C."/>
            <person name="Neiman D."/>
            <person name="Pearson M."/>
            <person name="Priest M."/>
            <person name="Roberts A."/>
            <person name="Saif S."/>
            <person name="Shea T."/>
            <person name="Sisk P."/>
            <person name="Sykes S."/>
            <person name="Wortman J."/>
            <person name="Nusbaum C."/>
            <person name="Birren B."/>
        </authorList>
    </citation>
    <scope>NUCLEOTIDE SEQUENCE [LARGE SCALE GENOMIC DNA]</scope>
    <source>
        <strain evidence="1 2">7G8</strain>
    </source>
</reference>
<dbReference type="AlphaFoldDB" id="W7FFB8"/>
<sequence>MINNISFTQNFSFFDIEKDNFMIKEEKNKNIKNLNAFLKIISKNNKILKKEHDMYFLYL</sequence>